<dbReference type="AlphaFoldDB" id="A0A3Q0IS34"/>
<proteinExistence type="predicted"/>
<sequence length="67" mass="6716">MSTTGVRKTFIFVGAGLHGLLLLGVAFSGCDATIAILFLTLSTATTGASAAGQLAIMIDLAPNFASK</sequence>
<evidence type="ECO:0000313" key="1">
    <source>
        <dbReference type="Proteomes" id="UP000079169"/>
    </source>
</evidence>
<reference evidence="2" key="1">
    <citation type="submission" date="2025-08" db="UniProtKB">
        <authorList>
            <consortium name="RefSeq"/>
        </authorList>
    </citation>
    <scope>IDENTIFICATION</scope>
</reference>
<dbReference type="RefSeq" id="XP_026679091.1">
    <property type="nucleotide sequence ID" value="XM_026823290.1"/>
</dbReference>
<dbReference type="GeneID" id="103508787"/>
<organism evidence="1 2">
    <name type="scientific">Diaphorina citri</name>
    <name type="common">Asian citrus psyllid</name>
    <dbReference type="NCBI Taxonomy" id="121845"/>
    <lineage>
        <taxon>Eukaryota</taxon>
        <taxon>Metazoa</taxon>
        <taxon>Ecdysozoa</taxon>
        <taxon>Arthropoda</taxon>
        <taxon>Hexapoda</taxon>
        <taxon>Insecta</taxon>
        <taxon>Pterygota</taxon>
        <taxon>Neoptera</taxon>
        <taxon>Paraneoptera</taxon>
        <taxon>Hemiptera</taxon>
        <taxon>Sternorrhyncha</taxon>
        <taxon>Psylloidea</taxon>
        <taxon>Psyllidae</taxon>
        <taxon>Diaphorininae</taxon>
        <taxon>Diaphorina</taxon>
    </lineage>
</organism>
<dbReference type="Proteomes" id="UP000079169">
    <property type="component" value="Unplaced"/>
</dbReference>
<name>A0A3Q0IS34_DIACI</name>
<dbReference type="PROSITE" id="PS51257">
    <property type="entry name" value="PROKAR_LIPOPROTEIN"/>
    <property type="match status" value="1"/>
</dbReference>
<keyword evidence="1" id="KW-1185">Reference proteome</keyword>
<gene>
    <name evidence="2" type="primary">LOC103508787</name>
</gene>
<accession>A0A3Q0IS34</accession>
<evidence type="ECO:0000313" key="2">
    <source>
        <dbReference type="RefSeq" id="XP_026679091.1"/>
    </source>
</evidence>
<protein>
    <submittedName>
        <fullName evidence="2">Sialin-like isoform X2</fullName>
    </submittedName>
</protein>